<accession>A0ACB8E719</accession>
<dbReference type="EMBL" id="CM037623">
    <property type="protein sequence ID" value="KAH7988222.1"/>
    <property type="molecule type" value="Genomic_DNA"/>
</dbReference>
<proteinExistence type="predicted"/>
<keyword evidence="2" id="KW-1185">Reference proteome</keyword>
<sequence>MLPRGCRCAAVGEGGKRRPAGSRGAPKATNSLPHDYMQACLNAMALKMELAHLQPYGLRARQEATMAPCQQGARQGCVSLGGDACCCPGFLQGLRKGLSAPEKGKADHDRLDPLWAARSIAMPVPTRVASIEASPAEEF</sequence>
<organism evidence="1 2">
    <name type="scientific">Sphaerodactylus townsendi</name>
    <dbReference type="NCBI Taxonomy" id="933632"/>
    <lineage>
        <taxon>Eukaryota</taxon>
        <taxon>Metazoa</taxon>
        <taxon>Chordata</taxon>
        <taxon>Craniata</taxon>
        <taxon>Vertebrata</taxon>
        <taxon>Euteleostomi</taxon>
        <taxon>Lepidosauria</taxon>
        <taxon>Squamata</taxon>
        <taxon>Bifurcata</taxon>
        <taxon>Gekkota</taxon>
        <taxon>Sphaerodactylidae</taxon>
        <taxon>Sphaerodactylus</taxon>
    </lineage>
</organism>
<protein>
    <submittedName>
        <fullName evidence="1">Uncharacterized protein</fullName>
    </submittedName>
</protein>
<dbReference type="Proteomes" id="UP000827872">
    <property type="component" value="Linkage Group LG10"/>
</dbReference>
<name>A0ACB8E719_9SAUR</name>
<gene>
    <name evidence="1" type="ORF">K3G42_010619</name>
</gene>
<reference evidence="1" key="1">
    <citation type="submission" date="2021-08" db="EMBL/GenBank/DDBJ databases">
        <title>The first chromosome-level gecko genome reveals the dynamic sex chromosomes of Neotropical dwarf geckos (Sphaerodactylidae: Sphaerodactylus).</title>
        <authorList>
            <person name="Pinto B.J."/>
            <person name="Keating S.E."/>
            <person name="Gamble T."/>
        </authorList>
    </citation>
    <scope>NUCLEOTIDE SEQUENCE</scope>
    <source>
        <strain evidence="1">TG3544</strain>
    </source>
</reference>
<evidence type="ECO:0000313" key="2">
    <source>
        <dbReference type="Proteomes" id="UP000827872"/>
    </source>
</evidence>
<comment type="caution">
    <text evidence="1">The sequence shown here is derived from an EMBL/GenBank/DDBJ whole genome shotgun (WGS) entry which is preliminary data.</text>
</comment>
<evidence type="ECO:0000313" key="1">
    <source>
        <dbReference type="EMBL" id="KAH7988222.1"/>
    </source>
</evidence>